<protein>
    <recommendedName>
        <fullName evidence="10">Polymerase nucleotidyl transferase domain-containing protein</fullName>
    </recommendedName>
</protein>
<keyword evidence="6" id="KW-0547">Nucleotide-binding</keyword>
<evidence type="ECO:0000256" key="6">
    <source>
        <dbReference type="ARBA" id="ARBA00022741"/>
    </source>
</evidence>
<dbReference type="SUPFAM" id="SSF81301">
    <property type="entry name" value="Nucleotidyltransferase"/>
    <property type="match status" value="1"/>
</dbReference>
<dbReference type="Proteomes" id="UP000178700">
    <property type="component" value="Unassembled WGS sequence"/>
</dbReference>
<accession>A0A1F6V519</accession>
<feature type="domain" description="Polymerase nucleotidyl transferase" evidence="10">
    <location>
        <begin position="12"/>
        <end position="91"/>
    </location>
</feature>
<dbReference type="InterPro" id="IPR002934">
    <property type="entry name" value="Polymerase_NTP_transf_dom"/>
</dbReference>
<evidence type="ECO:0000256" key="9">
    <source>
        <dbReference type="ARBA" id="ARBA00038276"/>
    </source>
</evidence>
<keyword evidence="4" id="KW-0548">Nucleotidyltransferase</keyword>
<comment type="similarity">
    <text evidence="9">Belongs to the MntA antitoxin family.</text>
</comment>
<organism evidence="11 12">
    <name type="scientific">Candidatus Nomurabacteria bacterium RIFCSPHIGHO2_01_FULL_39_10</name>
    <dbReference type="NCBI Taxonomy" id="1801733"/>
    <lineage>
        <taxon>Bacteria</taxon>
        <taxon>Candidatus Nomuraibacteriota</taxon>
    </lineage>
</organism>
<dbReference type="GO" id="GO:0046872">
    <property type="term" value="F:metal ion binding"/>
    <property type="evidence" value="ECO:0007669"/>
    <property type="project" value="UniProtKB-KW"/>
</dbReference>
<dbReference type="AlphaFoldDB" id="A0A1F6V519"/>
<evidence type="ECO:0000256" key="8">
    <source>
        <dbReference type="ARBA" id="ARBA00022842"/>
    </source>
</evidence>
<evidence type="ECO:0000256" key="4">
    <source>
        <dbReference type="ARBA" id="ARBA00022695"/>
    </source>
</evidence>
<keyword evidence="3" id="KW-0808">Transferase</keyword>
<dbReference type="CDD" id="cd05403">
    <property type="entry name" value="NT_KNTase_like"/>
    <property type="match status" value="1"/>
</dbReference>
<evidence type="ECO:0000259" key="10">
    <source>
        <dbReference type="Pfam" id="PF01909"/>
    </source>
</evidence>
<dbReference type="Gene3D" id="3.30.460.10">
    <property type="entry name" value="Beta Polymerase, domain 2"/>
    <property type="match status" value="1"/>
</dbReference>
<evidence type="ECO:0000256" key="1">
    <source>
        <dbReference type="ARBA" id="ARBA00001946"/>
    </source>
</evidence>
<keyword evidence="7" id="KW-0067">ATP-binding</keyword>
<dbReference type="PANTHER" id="PTHR33571">
    <property type="entry name" value="SSL8005 PROTEIN"/>
    <property type="match status" value="1"/>
</dbReference>
<keyword evidence="2" id="KW-1277">Toxin-antitoxin system</keyword>
<evidence type="ECO:0000256" key="7">
    <source>
        <dbReference type="ARBA" id="ARBA00022840"/>
    </source>
</evidence>
<dbReference type="InterPro" id="IPR043519">
    <property type="entry name" value="NT_sf"/>
</dbReference>
<gene>
    <name evidence="11" type="ORF">A2642_02325</name>
</gene>
<dbReference type="PANTHER" id="PTHR33571:SF14">
    <property type="entry name" value="PROTEIN ADENYLYLTRANSFERASE MJ0435-RELATED"/>
    <property type="match status" value="1"/>
</dbReference>
<proteinExistence type="inferred from homology"/>
<evidence type="ECO:0000313" key="12">
    <source>
        <dbReference type="Proteomes" id="UP000178700"/>
    </source>
</evidence>
<comment type="cofactor">
    <cofactor evidence="1">
        <name>Mg(2+)</name>
        <dbReference type="ChEBI" id="CHEBI:18420"/>
    </cofactor>
</comment>
<reference evidence="11 12" key="1">
    <citation type="journal article" date="2016" name="Nat. Commun.">
        <title>Thousands of microbial genomes shed light on interconnected biogeochemical processes in an aquifer system.</title>
        <authorList>
            <person name="Anantharaman K."/>
            <person name="Brown C.T."/>
            <person name="Hug L.A."/>
            <person name="Sharon I."/>
            <person name="Castelle C.J."/>
            <person name="Probst A.J."/>
            <person name="Thomas B.C."/>
            <person name="Singh A."/>
            <person name="Wilkins M.J."/>
            <person name="Karaoz U."/>
            <person name="Brodie E.L."/>
            <person name="Williams K.H."/>
            <person name="Hubbard S.S."/>
            <person name="Banfield J.F."/>
        </authorList>
    </citation>
    <scope>NUCLEOTIDE SEQUENCE [LARGE SCALE GENOMIC DNA]</scope>
</reference>
<comment type="caution">
    <text evidence="11">The sequence shown here is derived from an EMBL/GenBank/DDBJ whole genome shotgun (WGS) entry which is preliminary data.</text>
</comment>
<dbReference type="GO" id="GO:0016779">
    <property type="term" value="F:nucleotidyltransferase activity"/>
    <property type="evidence" value="ECO:0007669"/>
    <property type="project" value="UniProtKB-KW"/>
</dbReference>
<evidence type="ECO:0000313" key="11">
    <source>
        <dbReference type="EMBL" id="OGI64524.1"/>
    </source>
</evidence>
<name>A0A1F6V519_9BACT</name>
<evidence type="ECO:0000256" key="2">
    <source>
        <dbReference type="ARBA" id="ARBA00022649"/>
    </source>
</evidence>
<evidence type="ECO:0000256" key="3">
    <source>
        <dbReference type="ARBA" id="ARBA00022679"/>
    </source>
</evidence>
<keyword evidence="8" id="KW-0460">Magnesium</keyword>
<dbReference type="InterPro" id="IPR052038">
    <property type="entry name" value="Type-VII_TA_antitoxin"/>
</dbReference>
<dbReference type="Pfam" id="PF01909">
    <property type="entry name" value="NTP_transf_2"/>
    <property type="match status" value="1"/>
</dbReference>
<dbReference type="GO" id="GO:0005524">
    <property type="term" value="F:ATP binding"/>
    <property type="evidence" value="ECO:0007669"/>
    <property type="project" value="UniProtKB-KW"/>
</dbReference>
<keyword evidence="5" id="KW-0479">Metal-binding</keyword>
<sequence length="97" mass="10937">MSEKEKTSQIIKETLIKNGADFVALFGSFARGEEKAGSDVDILVNFKKPISLFDHAGIEIDLEHKTGKKVDLVTEKSLSKYMRPFIMNELVTLYEGR</sequence>
<evidence type="ECO:0000256" key="5">
    <source>
        <dbReference type="ARBA" id="ARBA00022723"/>
    </source>
</evidence>
<dbReference type="EMBL" id="MFTJ01000049">
    <property type="protein sequence ID" value="OGI64524.1"/>
    <property type="molecule type" value="Genomic_DNA"/>
</dbReference>